<name>A0ABQ9EG88_TEGGR</name>
<dbReference type="PANTHER" id="PTHR46928:SF1">
    <property type="entry name" value="MESENCHYME-SPECIFIC CELL SURFACE GLYCOPROTEIN"/>
    <property type="match status" value="1"/>
</dbReference>
<accession>A0ABQ9EG88</accession>
<dbReference type="InterPro" id="IPR015943">
    <property type="entry name" value="WD40/YVTN_repeat-like_dom_sf"/>
</dbReference>
<keyword evidence="2" id="KW-0732">Signal</keyword>
<dbReference type="Proteomes" id="UP001217089">
    <property type="component" value="Unassembled WGS sequence"/>
</dbReference>
<keyword evidence="5" id="KW-1185">Reference proteome</keyword>
<evidence type="ECO:0000313" key="4">
    <source>
        <dbReference type="EMBL" id="KAJ8304312.1"/>
    </source>
</evidence>
<feature type="domain" description="Choice-of-anchor I" evidence="3">
    <location>
        <begin position="44"/>
        <end position="328"/>
    </location>
</feature>
<dbReference type="Pfam" id="PF22494">
    <property type="entry name" value="choice_anch_I"/>
    <property type="match status" value="2"/>
</dbReference>
<organism evidence="4 5">
    <name type="scientific">Tegillarca granosa</name>
    <name type="common">Malaysian cockle</name>
    <name type="synonym">Anadara granosa</name>
    <dbReference type="NCBI Taxonomy" id="220873"/>
    <lineage>
        <taxon>Eukaryota</taxon>
        <taxon>Metazoa</taxon>
        <taxon>Spiralia</taxon>
        <taxon>Lophotrochozoa</taxon>
        <taxon>Mollusca</taxon>
        <taxon>Bivalvia</taxon>
        <taxon>Autobranchia</taxon>
        <taxon>Pteriomorphia</taxon>
        <taxon>Arcoida</taxon>
        <taxon>Arcoidea</taxon>
        <taxon>Arcidae</taxon>
        <taxon>Tegillarca</taxon>
    </lineage>
</organism>
<feature type="chain" id="PRO_5046693396" description="Choice-of-anchor I domain-containing protein" evidence="2">
    <location>
        <begin position="19"/>
        <end position="565"/>
    </location>
</feature>
<evidence type="ECO:0000256" key="2">
    <source>
        <dbReference type="SAM" id="SignalP"/>
    </source>
</evidence>
<sequence>MVSVTLCALVFLVGPCLCEHYLQHLSYLRLPATISPQNTYKMFSGTAENAAYDHQNQILYVVGGTSRLLHMIDISDPFNPTLVHNHQFSSSDGIPLDVAVCGTEVAVALSSPIKDVYEGHVYFFKTFIPGSSFEYASKITVGSHPHMLTYDGSCAELLVANSGRPGKDASNVFLDPEGTVITISRSSAGNAVERFTDFNAFNTRTDIRLVSENVPRTTWPIKDKVPTVASDVEPQYIAVTPDNKEAYVVLQKNSAIARMSIRTGQLTNIYSLPSKDWTDKVMDPSDLDGGIHLRQFPFKSTLQPSVAKVIGVGSSQYLITANEGMTTSFTNSLHGFTWSDNGRASTLKSGKYSILILPPKNLLFVLVVVCIGSKFDPLYIQNDTFYEYLGTNSKAGRTTVSSIDGYDLRLAKITVPHHFGGRGFSIFKTNNFGQPVYDSGDTMEKAVAMFMPNVFNGDCTSNTITTKSPENEKDSSSDDMGLKLNAMDVVTDNGVTYMLLGSETVGALFLYTIKTDNTTSGHPEPTMESVYRAGLTDFVWSELYQMEQAGDAGISNIGFVHLKSF</sequence>
<reference evidence="4 5" key="1">
    <citation type="submission" date="2022-12" db="EMBL/GenBank/DDBJ databases">
        <title>Chromosome-level genome of Tegillarca granosa.</title>
        <authorList>
            <person name="Kim J."/>
        </authorList>
    </citation>
    <scope>NUCLEOTIDE SEQUENCE [LARGE SCALE GENOMIC DNA]</scope>
    <source>
        <strain evidence="4">Teg-2019</strain>
        <tissue evidence="4">Adductor muscle</tissue>
    </source>
</reference>
<comment type="caution">
    <text evidence="4">The sequence shown here is derived from an EMBL/GenBank/DDBJ whole genome shotgun (WGS) entry which is preliminary data.</text>
</comment>
<feature type="region of interest" description="Disordered" evidence="1">
    <location>
        <begin position="461"/>
        <end position="480"/>
    </location>
</feature>
<dbReference type="PANTHER" id="PTHR46928">
    <property type="entry name" value="MESENCHYME-SPECIFIC CELL SURFACE GLYCOPROTEIN"/>
    <property type="match status" value="1"/>
</dbReference>
<dbReference type="EMBL" id="JARBDR010000903">
    <property type="protein sequence ID" value="KAJ8304312.1"/>
    <property type="molecule type" value="Genomic_DNA"/>
</dbReference>
<dbReference type="Gene3D" id="2.130.10.10">
    <property type="entry name" value="YVTN repeat-like/Quinoprotein amine dehydrogenase"/>
    <property type="match status" value="1"/>
</dbReference>
<evidence type="ECO:0000256" key="1">
    <source>
        <dbReference type="SAM" id="MobiDB-lite"/>
    </source>
</evidence>
<dbReference type="InterPro" id="IPR055188">
    <property type="entry name" value="Choice_anch_I"/>
</dbReference>
<dbReference type="InterPro" id="IPR011044">
    <property type="entry name" value="Quino_amine_DH_bsu"/>
</dbReference>
<feature type="signal peptide" evidence="2">
    <location>
        <begin position="1"/>
        <end position="18"/>
    </location>
</feature>
<gene>
    <name evidence="4" type="ORF">KUTeg_017895</name>
</gene>
<evidence type="ECO:0000313" key="5">
    <source>
        <dbReference type="Proteomes" id="UP001217089"/>
    </source>
</evidence>
<feature type="domain" description="Choice-of-anchor I" evidence="3">
    <location>
        <begin position="389"/>
        <end position="514"/>
    </location>
</feature>
<evidence type="ECO:0000259" key="3">
    <source>
        <dbReference type="Pfam" id="PF22494"/>
    </source>
</evidence>
<dbReference type="InterPro" id="IPR052956">
    <property type="entry name" value="Mesenchyme-surface_protein"/>
</dbReference>
<dbReference type="SUPFAM" id="SSF50969">
    <property type="entry name" value="YVTN repeat-like/Quinoprotein amine dehydrogenase"/>
    <property type="match status" value="1"/>
</dbReference>
<protein>
    <recommendedName>
        <fullName evidence="3">Choice-of-anchor I domain-containing protein</fullName>
    </recommendedName>
</protein>
<proteinExistence type="predicted"/>